<evidence type="ECO:0000313" key="2">
    <source>
        <dbReference type="Proteomes" id="UP000790709"/>
    </source>
</evidence>
<evidence type="ECO:0000313" key="1">
    <source>
        <dbReference type="EMBL" id="KAH7921888.1"/>
    </source>
</evidence>
<reference evidence="1" key="1">
    <citation type="journal article" date="2021" name="New Phytol.">
        <title>Evolutionary innovations through gain and loss of genes in the ectomycorrhizal Boletales.</title>
        <authorList>
            <person name="Wu G."/>
            <person name="Miyauchi S."/>
            <person name="Morin E."/>
            <person name="Kuo A."/>
            <person name="Drula E."/>
            <person name="Varga T."/>
            <person name="Kohler A."/>
            <person name="Feng B."/>
            <person name="Cao Y."/>
            <person name="Lipzen A."/>
            <person name="Daum C."/>
            <person name="Hundley H."/>
            <person name="Pangilinan J."/>
            <person name="Johnson J."/>
            <person name="Barry K."/>
            <person name="LaButti K."/>
            <person name="Ng V."/>
            <person name="Ahrendt S."/>
            <person name="Min B."/>
            <person name="Choi I.G."/>
            <person name="Park H."/>
            <person name="Plett J.M."/>
            <person name="Magnuson J."/>
            <person name="Spatafora J.W."/>
            <person name="Nagy L.G."/>
            <person name="Henrissat B."/>
            <person name="Grigoriev I.V."/>
            <person name="Yang Z.L."/>
            <person name="Xu J."/>
            <person name="Martin F.M."/>
        </authorList>
    </citation>
    <scope>NUCLEOTIDE SEQUENCE</scope>
    <source>
        <strain evidence="1">KUC20120723A-06</strain>
    </source>
</reference>
<keyword evidence="2" id="KW-1185">Reference proteome</keyword>
<proteinExistence type="predicted"/>
<organism evidence="1 2">
    <name type="scientific">Leucogyrophana mollusca</name>
    <dbReference type="NCBI Taxonomy" id="85980"/>
    <lineage>
        <taxon>Eukaryota</taxon>
        <taxon>Fungi</taxon>
        <taxon>Dikarya</taxon>
        <taxon>Basidiomycota</taxon>
        <taxon>Agaricomycotina</taxon>
        <taxon>Agaricomycetes</taxon>
        <taxon>Agaricomycetidae</taxon>
        <taxon>Boletales</taxon>
        <taxon>Boletales incertae sedis</taxon>
        <taxon>Leucogyrophana</taxon>
    </lineage>
</organism>
<dbReference type="EMBL" id="MU266507">
    <property type="protein sequence ID" value="KAH7921888.1"/>
    <property type="molecule type" value="Genomic_DNA"/>
</dbReference>
<protein>
    <submittedName>
        <fullName evidence="1">Uncharacterized protein</fullName>
    </submittedName>
</protein>
<sequence length="84" mass="8848">MIFSRIFALVSFAIVVAATTCDDDKKALCCTRTGTDEMGVKYGRGCSLAPEDGDSCPDSSPKSLCCDQLTSGGTGYYCSLPDTE</sequence>
<gene>
    <name evidence="1" type="ORF">BV22DRAFT_1131898</name>
</gene>
<dbReference type="Proteomes" id="UP000790709">
    <property type="component" value="Unassembled WGS sequence"/>
</dbReference>
<comment type="caution">
    <text evidence="1">The sequence shown here is derived from an EMBL/GenBank/DDBJ whole genome shotgun (WGS) entry which is preliminary data.</text>
</comment>
<name>A0ACB8B9J5_9AGAM</name>
<accession>A0ACB8B9J5</accession>